<dbReference type="RefSeq" id="WP_152068259.1">
    <property type="nucleotide sequence ID" value="NZ_CABWIF010000033.1"/>
</dbReference>
<dbReference type="Gene3D" id="3.90.550.10">
    <property type="entry name" value="Spore Coat Polysaccharide Biosynthesis Protein SpsA, Chain A"/>
    <property type="match status" value="1"/>
</dbReference>
<proteinExistence type="predicted"/>
<dbReference type="Pfam" id="PF14393">
    <property type="entry name" value="DUF4422"/>
    <property type="match status" value="1"/>
</dbReference>
<dbReference type="SUPFAM" id="SSF53448">
    <property type="entry name" value="Nucleotide-diphospho-sugar transferases"/>
    <property type="match status" value="1"/>
</dbReference>
<dbReference type="EMBL" id="CABWIF010000033">
    <property type="protein sequence ID" value="VWM00731.1"/>
    <property type="molecule type" value="Genomic_DNA"/>
</dbReference>
<sequence length="654" mass="75606">MTDIKIAVACHKPSELPHNPLYVPVQVGSAIAPRRMEGIAHDDEGENISAKNGSYCELTAQYWAWKNLDADYLGLCHYRRFLTFSDGDFEFTQRNQVEAGFLDSFNMDRFGLEDASEMSSVIERYDCVVGLLEDVSGLSTPKGKQKTVYKHWAAHDRDLINVNDLDQMIKIVDEFYPEYSDDLHLYLEDKWFLGYNCFVMKKDLFNKMCHFEFDVLSRLEALVDLSHYNQMRSRIFGFMAEILYSVFIFHIEKNGAHVKHVPLVYFNVTEPLDSLRLKPVENAIPIVFNAVERDFDASIIDVTLRSFIKANSGSAVLYDLIVLGRELSAFVKAEINRSCEAADNFSVRFIDLDQIDYGLFDRVGYVKAKLNDVKFRQSIDPEILLPWLLPDYHRVISFEWHTLFYGLTSELWQRFRSSEKPIVAAESVIDRARINEPLDRLYKRCRHELGIQDPYGYFDTSVMVLDLDQLRNEADFESIKNLYLKHNYQLRASEAFNVIYEGRCESLDLSWAYPVDADYWRKGLAPAAPLSLFRKFKEVANPSIVQYDPLVFSNPEPSSVTTDFWRIAREGSFYEVLLSNMVSYRIHKDAEQKSGLRKAIAEKLPVGSDKRQVAANIAGSALSILYPSGSKRRERIEQTWTEDEYKSRLLKHLK</sequence>
<dbReference type="Proteomes" id="UP000368032">
    <property type="component" value="Unassembled WGS sequence"/>
</dbReference>
<evidence type="ECO:0000313" key="2">
    <source>
        <dbReference type="EMBL" id="VWM00731.1"/>
    </source>
</evidence>
<dbReference type="InterPro" id="IPR025536">
    <property type="entry name" value="DUF4422"/>
</dbReference>
<protein>
    <recommendedName>
        <fullName evidence="1">DUF4422 domain-containing protein</fullName>
    </recommendedName>
</protein>
<reference evidence="2 3" key="1">
    <citation type="submission" date="2019-10" db="EMBL/GenBank/DDBJ databases">
        <authorList>
            <person name="Wolf R A."/>
        </authorList>
    </citation>
    <scope>NUCLEOTIDE SEQUENCE [LARGE SCALE GENOMIC DNA]</scope>
    <source>
        <strain evidence="2">Collinsella_aerofaciens_DSM_13712</strain>
    </source>
</reference>
<gene>
    <name evidence="2" type="ORF">CKJAJONC_00512</name>
</gene>
<evidence type="ECO:0000313" key="3">
    <source>
        <dbReference type="Proteomes" id="UP000368032"/>
    </source>
</evidence>
<name>A0A5K1JBC3_9ACTN</name>
<feature type="domain" description="DUF4422" evidence="1">
    <location>
        <begin position="5"/>
        <end position="249"/>
    </location>
</feature>
<accession>A0A5K1JBC3</accession>
<dbReference type="AlphaFoldDB" id="A0A5K1JBC3"/>
<dbReference type="InterPro" id="IPR029044">
    <property type="entry name" value="Nucleotide-diphossugar_trans"/>
</dbReference>
<evidence type="ECO:0000259" key="1">
    <source>
        <dbReference type="Pfam" id="PF14393"/>
    </source>
</evidence>
<organism evidence="2 3">
    <name type="scientific">Collinsella aerofaciens</name>
    <dbReference type="NCBI Taxonomy" id="74426"/>
    <lineage>
        <taxon>Bacteria</taxon>
        <taxon>Bacillati</taxon>
        <taxon>Actinomycetota</taxon>
        <taxon>Coriobacteriia</taxon>
        <taxon>Coriobacteriales</taxon>
        <taxon>Coriobacteriaceae</taxon>
        <taxon>Collinsella</taxon>
    </lineage>
</organism>